<evidence type="ECO:0000256" key="6">
    <source>
        <dbReference type="ARBA" id="ARBA00022777"/>
    </source>
</evidence>
<evidence type="ECO:0000256" key="1">
    <source>
        <dbReference type="ARBA" id="ARBA00001946"/>
    </source>
</evidence>
<keyword evidence="7" id="KW-0067">ATP-binding</keyword>
<dbReference type="SUPFAM" id="SSF52540">
    <property type="entry name" value="P-loop containing nucleoside triphosphate hydrolases"/>
    <property type="match status" value="1"/>
</dbReference>
<proteinExistence type="predicted"/>
<dbReference type="Proteomes" id="UP000075714">
    <property type="component" value="Unassembled WGS sequence"/>
</dbReference>
<dbReference type="Pfam" id="PF08477">
    <property type="entry name" value="Roc"/>
    <property type="match status" value="1"/>
</dbReference>
<evidence type="ECO:0000256" key="7">
    <source>
        <dbReference type="ARBA" id="ARBA00022840"/>
    </source>
</evidence>
<evidence type="ECO:0000256" key="4">
    <source>
        <dbReference type="ARBA" id="ARBA00022737"/>
    </source>
</evidence>
<evidence type="ECO:0000313" key="11">
    <source>
        <dbReference type="EMBL" id="KXZ42105.1"/>
    </source>
</evidence>
<dbReference type="SUPFAM" id="SSF48403">
    <property type="entry name" value="Ankyrin repeat"/>
    <property type="match status" value="1"/>
</dbReference>
<dbReference type="PANTHER" id="PTHR47679:SF2">
    <property type="entry name" value="C-TERMINAL OF ROC (COR) DOMAIN-CONTAINING PROTEIN"/>
    <property type="match status" value="1"/>
</dbReference>
<dbReference type="OrthoDB" id="10252328at2759"/>
<organism evidence="11 12">
    <name type="scientific">Gonium pectorale</name>
    <name type="common">Green alga</name>
    <dbReference type="NCBI Taxonomy" id="33097"/>
    <lineage>
        <taxon>Eukaryota</taxon>
        <taxon>Viridiplantae</taxon>
        <taxon>Chlorophyta</taxon>
        <taxon>core chlorophytes</taxon>
        <taxon>Chlorophyceae</taxon>
        <taxon>CS clade</taxon>
        <taxon>Chlamydomonadales</taxon>
        <taxon>Volvocaceae</taxon>
        <taxon>Gonium</taxon>
    </lineage>
</organism>
<comment type="catalytic activity">
    <reaction evidence="9">
        <text>L-seryl-[protein] + ATP = O-phospho-L-seryl-[protein] + ADP + H(+)</text>
        <dbReference type="Rhea" id="RHEA:17989"/>
        <dbReference type="Rhea" id="RHEA-COMP:9863"/>
        <dbReference type="Rhea" id="RHEA-COMP:11604"/>
        <dbReference type="ChEBI" id="CHEBI:15378"/>
        <dbReference type="ChEBI" id="CHEBI:29999"/>
        <dbReference type="ChEBI" id="CHEBI:30616"/>
        <dbReference type="ChEBI" id="CHEBI:83421"/>
        <dbReference type="ChEBI" id="CHEBI:456216"/>
        <dbReference type="EC" id="2.7.11.1"/>
    </reaction>
</comment>
<dbReference type="Gene3D" id="1.25.40.20">
    <property type="entry name" value="Ankyrin repeat-containing domain"/>
    <property type="match status" value="1"/>
</dbReference>
<evidence type="ECO:0000256" key="2">
    <source>
        <dbReference type="ARBA" id="ARBA00012513"/>
    </source>
</evidence>
<keyword evidence="12" id="KW-1185">Reference proteome</keyword>
<evidence type="ECO:0000259" key="10">
    <source>
        <dbReference type="PROSITE" id="PS51424"/>
    </source>
</evidence>
<dbReference type="GO" id="GO:0016301">
    <property type="term" value="F:kinase activity"/>
    <property type="evidence" value="ECO:0007669"/>
    <property type="project" value="UniProtKB-KW"/>
</dbReference>
<sequence length="466" mass="51282">MDSVGAFPLHEACSLGVDAVYAVLLGTQTEINTKDRTGMTPFDVAVGHDAKSLLQDAAMAFQADTAVCRRRCKVVLVGPVDVGKTTLVKRLMTKTFDPSITATHGLEVSEWALPEDSRGQDHCSISLWDLGGQDMYASTHAFFMTPGSVYCVLYRAHNYEDDSKLPQLEEYLDRIQALAPGSPMLLVGTQAGEEQGSQHRPRPPKSLFDKYKTLVREPIFVSSKTGFGLSNLSRTLLDMAVEQANLTLKSLGDLPAESFARLRKMVSVAQRLVPRGEAPLMPLDEFVRLCANCGVNTAAEIHKFMEVLSQFGDLRVFKDVQATKDVVVLRPQWLADVMTHVVTTDSRKRDKLQAMDGCVSRVTLMQCLESLSPLHASGVVELLELMGLLYAVEGGHAVLVPVLMKQWAFKDYTTCFFEQGPEKLVKVFVCGVKPEQLVSLVTIEMEVLRGEELFKGVKLPDKGAAV</sequence>
<comment type="caution">
    <text evidence="11">The sequence shown here is derived from an EMBL/GenBank/DDBJ whole genome shotgun (WGS) entry which is preliminary data.</text>
</comment>
<reference evidence="12" key="1">
    <citation type="journal article" date="2016" name="Nat. Commun.">
        <title>The Gonium pectorale genome demonstrates co-option of cell cycle regulation during the evolution of multicellularity.</title>
        <authorList>
            <person name="Hanschen E.R."/>
            <person name="Marriage T.N."/>
            <person name="Ferris P.J."/>
            <person name="Hamaji T."/>
            <person name="Toyoda A."/>
            <person name="Fujiyama A."/>
            <person name="Neme R."/>
            <person name="Noguchi H."/>
            <person name="Minakuchi Y."/>
            <person name="Suzuki M."/>
            <person name="Kawai-Toyooka H."/>
            <person name="Smith D.R."/>
            <person name="Sparks H."/>
            <person name="Anderson J."/>
            <person name="Bakaric R."/>
            <person name="Luria V."/>
            <person name="Karger A."/>
            <person name="Kirschner M.W."/>
            <person name="Durand P.M."/>
            <person name="Michod R.E."/>
            <person name="Nozaki H."/>
            <person name="Olson B.J."/>
        </authorList>
    </citation>
    <scope>NUCLEOTIDE SEQUENCE [LARGE SCALE GENOMIC DNA]</scope>
    <source>
        <strain evidence="12">NIES-2863</strain>
    </source>
</reference>
<dbReference type="InterPro" id="IPR032171">
    <property type="entry name" value="COR-A"/>
</dbReference>
<dbReference type="InterPro" id="IPR036770">
    <property type="entry name" value="Ankyrin_rpt-contain_sf"/>
</dbReference>
<dbReference type="EMBL" id="LSYV01000202">
    <property type="protein sequence ID" value="KXZ42105.1"/>
    <property type="molecule type" value="Genomic_DNA"/>
</dbReference>
<keyword evidence="4" id="KW-0677">Repeat</keyword>
<dbReference type="EC" id="2.7.11.1" evidence="2"/>
<dbReference type="PRINTS" id="PR00449">
    <property type="entry name" value="RASTRNSFRMNG"/>
</dbReference>
<keyword evidence="5" id="KW-0547">Nucleotide-binding</keyword>
<dbReference type="Pfam" id="PF16095">
    <property type="entry name" value="COR-A"/>
    <property type="match status" value="1"/>
</dbReference>
<keyword evidence="3" id="KW-0808">Transferase</keyword>
<dbReference type="Gene3D" id="3.40.50.300">
    <property type="entry name" value="P-loop containing nucleotide triphosphate hydrolases"/>
    <property type="match status" value="1"/>
</dbReference>
<keyword evidence="6" id="KW-0418">Kinase</keyword>
<evidence type="ECO:0000256" key="9">
    <source>
        <dbReference type="ARBA" id="ARBA00048679"/>
    </source>
</evidence>
<dbReference type="InterPro" id="IPR027417">
    <property type="entry name" value="P-loop_NTPase"/>
</dbReference>
<dbReference type="PANTHER" id="PTHR47679">
    <property type="entry name" value="PROTEIN TORNADO 1"/>
    <property type="match status" value="1"/>
</dbReference>
<evidence type="ECO:0000256" key="8">
    <source>
        <dbReference type="ARBA" id="ARBA00047899"/>
    </source>
</evidence>
<accession>A0A150FY38</accession>
<evidence type="ECO:0000313" key="12">
    <source>
        <dbReference type="Proteomes" id="UP000075714"/>
    </source>
</evidence>
<dbReference type="AlphaFoldDB" id="A0A150FY38"/>
<dbReference type="GO" id="GO:0005524">
    <property type="term" value="F:ATP binding"/>
    <property type="evidence" value="ECO:0007669"/>
    <property type="project" value="UniProtKB-KW"/>
</dbReference>
<dbReference type="PROSITE" id="PS51424">
    <property type="entry name" value="ROC"/>
    <property type="match status" value="1"/>
</dbReference>
<comment type="catalytic activity">
    <reaction evidence="8">
        <text>L-threonyl-[protein] + ATP = O-phospho-L-threonyl-[protein] + ADP + H(+)</text>
        <dbReference type="Rhea" id="RHEA:46608"/>
        <dbReference type="Rhea" id="RHEA-COMP:11060"/>
        <dbReference type="Rhea" id="RHEA-COMP:11605"/>
        <dbReference type="ChEBI" id="CHEBI:15378"/>
        <dbReference type="ChEBI" id="CHEBI:30013"/>
        <dbReference type="ChEBI" id="CHEBI:30616"/>
        <dbReference type="ChEBI" id="CHEBI:61977"/>
        <dbReference type="ChEBI" id="CHEBI:456216"/>
        <dbReference type="EC" id="2.7.11.1"/>
    </reaction>
</comment>
<name>A0A150FY38_GONPE</name>
<dbReference type="InterPro" id="IPR020859">
    <property type="entry name" value="ROC"/>
</dbReference>
<feature type="domain" description="Roc" evidence="10">
    <location>
        <begin position="65"/>
        <end position="243"/>
    </location>
</feature>
<evidence type="ECO:0000256" key="5">
    <source>
        <dbReference type="ARBA" id="ARBA00022741"/>
    </source>
</evidence>
<comment type="cofactor">
    <cofactor evidence="1">
        <name>Mg(2+)</name>
        <dbReference type="ChEBI" id="CHEBI:18420"/>
    </cofactor>
</comment>
<gene>
    <name evidence="11" type="ORF">GPECTOR_203g377</name>
</gene>
<evidence type="ECO:0000256" key="3">
    <source>
        <dbReference type="ARBA" id="ARBA00022679"/>
    </source>
</evidence>
<protein>
    <recommendedName>
        <fullName evidence="2">non-specific serine/threonine protein kinase</fullName>
        <ecNumber evidence="2">2.7.11.1</ecNumber>
    </recommendedName>
</protein>